<dbReference type="EMBL" id="VTEG01000007">
    <property type="protein sequence ID" value="TYR99091.1"/>
    <property type="molecule type" value="Genomic_DNA"/>
</dbReference>
<dbReference type="Pfam" id="PF08761">
    <property type="entry name" value="dUTPase_2"/>
    <property type="match status" value="1"/>
</dbReference>
<gene>
    <name evidence="1" type="ORF">FZC84_12000</name>
</gene>
<dbReference type="PIRSF" id="PIRSF030140">
    <property type="entry name" value="UCP030140"/>
    <property type="match status" value="1"/>
</dbReference>
<dbReference type="SUPFAM" id="SSF101386">
    <property type="entry name" value="all-alpha NTP pyrophosphatases"/>
    <property type="match status" value="1"/>
</dbReference>
<reference evidence="1 2" key="1">
    <citation type="submission" date="2019-08" db="EMBL/GenBank/DDBJ databases">
        <title>Bacillus genomes from the desert of Cuatro Cienegas, Coahuila.</title>
        <authorList>
            <person name="Olmedo-Alvarez G."/>
        </authorList>
    </citation>
    <scope>NUCLEOTIDE SEQUENCE [LARGE SCALE GENOMIC DNA]</scope>
    <source>
        <strain evidence="1 2">CH128b_4D</strain>
    </source>
</reference>
<evidence type="ECO:0000313" key="2">
    <source>
        <dbReference type="Proteomes" id="UP000325182"/>
    </source>
</evidence>
<organism evidence="1 2">
    <name type="scientific">Rossellomorea vietnamensis</name>
    <dbReference type="NCBI Taxonomy" id="218284"/>
    <lineage>
        <taxon>Bacteria</taxon>
        <taxon>Bacillati</taxon>
        <taxon>Bacillota</taxon>
        <taxon>Bacilli</taxon>
        <taxon>Bacillales</taxon>
        <taxon>Bacillaceae</taxon>
        <taxon>Rossellomorea</taxon>
    </lineage>
</organism>
<dbReference type="InterPro" id="IPR016947">
    <property type="entry name" value="UCP030140"/>
</dbReference>
<dbReference type="Gene3D" id="1.10.4010.10">
    <property type="entry name" value="Type II deoxyuridine triphosphatase"/>
    <property type="match status" value="1"/>
</dbReference>
<dbReference type="AlphaFoldDB" id="A0A5D4MBV2"/>
<name>A0A5D4MBV2_9BACI</name>
<dbReference type="RefSeq" id="WP_148954011.1">
    <property type="nucleotide sequence ID" value="NZ_VTEG01000007.1"/>
</dbReference>
<dbReference type="InterPro" id="IPR014871">
    <property type="entry name" value="dUTPase/dCTP_pyrophosphatase"/>
</dbReference>
<dbReference type="Proteomes" id="UP000325182">
    <property type="component" value="Unassembled WGS sequence"/>
</dbReference>
<protein>
    <submittedName>
        <fullName evidence="1">dUTPase</fullName>
    </submittedName>
</protein>
<comment type="caution">
    <text evidence="1">The sequence shown here is derived from an EMBL/GenBank/DDBJ whole genome shotgun (WGS) entry which is preliminary data.</text>
</comment>
<proteinExistence type="predicted"/>
<evidence type="ECO:0000313" key="1">
    <source>
        <dbReference type="EMBL" id="TYR99091.1"/>
    </source>
</evidence>
<accession>A0A5D4MBV2</accession>
<sequence length="199" mass="23488">MNLETMLERQQELDNRIIREKNLTWTSGEQFMNTLVALDVELSEFANNGRWFKVWSEDQAPRIKEPATAWGAPYLNPLLEEYADCVSFFLSLANQRGWQDHLYINGEAIEDVREEGFDGDLNGAYLEMKYYLFTIAAKSDGHKIFHETLGITKDEFYFKSAWFIFISIGIIQYGFEWEDIYEAYMKKNQINHERQDQGY</sequence>
<dbReference type="CDD" id="cd11527">
    <property type="entry name" value="NTP-PPase_dUTPase"/>
    <property type="match status" value="1"/>
</dbReference>